<evidence type="ECO:0000313" key="3">
    <source>
        <dbReference type="Proteomes" id="UP000321440"/>
    </source>
</evidence>
<protein>
    <recommendedName>
        <fullName evidence="1">NERD domain-containing protein</fullName>
    </recommendedName>
</protein>
<gene>
    <name evidence="2" type="ORF">AHA02nite_13310</name>
</gene>
<dbReference type="InterPro" id="IPR011528">
    <property type="entry name" value="NERD"/>
</dbReference>
<comment type="caution">
    <text evidence="2">The sequence shown here is derived from an EMBL/GenBank/DDBJ whole genome shotgun (WGS) entry which is preliminary data.</text>
</comment>
<dbReference type="Pfam" id="PF08378">
    <property type="entry name" value="NERD"/>
    <property type="match status" value="1"/>
</dbReference>
<sequence>MIVKEHEIPAKLLKLAAAHKRLFEHHPDYRQVESELYRERSGYAGELRVDYPLSKIDFPHFILHDLRLRLFQNYFQMDTLLLTERFALILEVKNFTGIISINPTFNQLIQTVDGETHTYNDPVIQVEEQKQQQLQWLGFSSIHKLPIETLVVMANPKATLDITSEKHREHIIPISQLTQKIRDISQKYHEPVMPVDATSRLAHKMKDHHNFKNYNIEKNFRIHFDDYKRGIFCPNCKTSIMIRLRRRWHCRRCKFRSHDAHVDSFKDFYLLKGEEITNRDVRDFLRVDSDNLAKYFLQQQNFETKGNTIGRKYLMKYDMQKDFDYLLK</sequence>
<keyword evidence="3" id="KW-1185">Reference proteome</keyword>
<accession>A0A511W390</accession>
<evidence type="ECO:0000313" key="2">
    <source>
        <dbReference type="EMBL" id="GEN45555.1"/>
    </source>
</evidence>
<feature type="domain" description="NERD" evidence="1">
    <location>
        <begin position="41"/>
        <end position="160"/>
    </location>
</feature>
<dbReference type="EMBL" id="BJYA01000006">
    <property type="protein sequence ID" value="GEN45555.1"/>
    <property type="molecule type" value="Genomic_DNA"/>
</dbReference>
<dbReference type="PROSITE" id="PS50965">
    <property type="entry name" value="NERD"/>
    <property type="match status" value="1"/>
</dbReference>
<name>A0A511W390_9BACI</name>
<evidence type="ECO:0000259" key="1">
    <source>
        <dbReference type="PROSITE" id="PS50965"/>
    </source>
</evidence>
<dbReference type="AlphaFoldDB" id="A0A511W390"/>
<proteinExistence type="predicted"/>
<organism evidence="2 3">
    <name type="scientific">Alkalibacillus haloalkaliphilus</name>
    <dbReference type="NCBI Taxonomy" id="94136"/>
    <lineage>
        <taxon>Bacteria</taxon>
        <taxon>Bacillati</taxon>
        <taxon>Bacillota</taxon>
        <taxon>Bacilli</taxon>
        <taxon>Bacillales</taxon>
        <taxon>Bacillaceae</taxon>
        <taxon>Alkalibacillus</taxon>
    </lineage>
</organism>
<reference evidence="2 3" key="1">
    <citation type="submission" date="2019-07" db="EMBL/GenBank/DDBJ databases">
        <title>Whole genome shotgun sequence of Alkalibacillus haloalkaliphilus NBRC 103110.</title>
        <authorList>
            <person name="Hosoyama A."/>
            <person name="Uohara A."/>
            <person name="Ohji S."/>
            <person name="Ichikawa N."/>
        </authorList>
    </citation>
    <scope>NUCLEOTIDE SEQUENCE [LARGE SCALE GENOMIC DNA]</scope>
    <source>
        <strain evidence="2 3">NBRC 103110</strain>
    </source>
</reference>
<dbReference type="Proteomes" id="UP000321440">
    <property type="component" value="Unassembled WGS sequence"/>
</dbReference>